<evidence type="ECO:0000256" key="3">
    <source>
        <dbReference type="ARBA" id="ARBA00023163"/>
    </source>
</evidence>
<dbReference type="Proteomes" id="UP001501444">
    <property type="component" value="Unassembled WGS sequence"/>
</dbReference>
<proteinExistence type="predicted"/>
<dbReference type="InterPro" id="IPR001647">
    <property type="entry name" value="HTH_TetR"/>
</dbReference>
<evidence type="ECO:0000259" key="5">
    <source>
        <dbReference type="PROSITE" id="PS50977"/>
    </source>
</evidence>
<dbReference type="Gene3D" id="1.10.357.10">
    <property type="entry name" value="Tetracycline Repressor, domain 2"/>
    <property type="match status" value="1"/>
</dbReference>
<dbReference type="InterPro" id="IPR009057">
    <property type="entry name" value="Homeodomain-like_sf"/>
</dbReference>
<dbReference type="InterPro" id="IPR025996">
    <property type="entry name" value="MT1864/Rv1816-like_C"/>
</dbReference>
<feature type="domain" description="HTH tetR-type" evidence="5">
    <location>
        <begin position="5"/>
        <end position="65"/>
    </location>
</feature>
<keyword evidence="1" id="KW-0805">Transcription regulation</keyword>
<reference evidence="7" key="1">
    <citation type="journal article" date="2019" name="Int. J. Syst. Evol. Microbiol.">
        <title>The Global Catalogue of Microorganisms (GCM) 10K type strain sequencing project: providing services to taxonomists for standard genome sequencing and annotation.</title>
        <authorList>
            <consortium name="The Broad Institute Genomics Platform"/>
            <consortium name="The Broad Institute Genome Sequencing Center for Infectious Disease"/>
            <person name="Wu L."/>
            <person name="Ma J."/>
        </authorList>
    </citation>
    <scope>NUCLEOTIDE SEQUENCE [LARGE SCALE GENOMIC DNA]</scope>
    <source>
        <strain evidence="7">JCM 3272</strain>
    </source>
</reference>
<dbReference type="InterPro" id="IPR036271">
    <property type="entry name" value="Tet_transcr_reg_TetR-rel_C_sf"/>
</dbReference>
<dbReference type="RefSeq" id="WP_344614905.1">
    <property type="nucleotide sequence ID" value="NZ_BAAARV010000039.1"/>
</dbReference>
<dbReference type="EMBL" id="BAAARV010000039">
    <property type="protein sequence ID" value="GAA2356812.1"/>
    <property type="molecule type" value="Genomic_DNA"/>
</dbReference>
<evidence type="ECO:0000313" key="7">
    <source>
        <dbReference type="Proteomes" id="UP001501444"/>
    </source>
</evidence>
<gene>
    <name evidence="6" type="ORF">GCM10010170_049860</name>
</gene>
<keyword evidence="7" id="KW-1185">Reference proteome</keyword>
<dbReference type="SUPFAM" id="SSF48498">
    <property type="entry name" value="Tetracyclin repressor-like, C-terminal domain"/>
    <property type="match status" value="1"/>
</dbReference>
<protein>
    <submittedName>
        <fullName evidence="6">TetR/AcrR family transcriptional regulator</fullName>
    </submittedName>
</protein>
<feature type="DNA-binding region" description="H-T-H motif" evidence="4">
    <location>
        <begin position="28"/>
        <end position="47"/>
    </location>
</feature>
<comment type="caution">
    <text evidence="6">The sequence shown here is derived from an EMBL/GenBank/DDBJ whole genome shotgun (WGS) entry which is preliminary data.</text>
</comment>
<keyword evidence="2 4" id="KW-0238">DNA-binding</keyword>
<evidence type="ECO:0000256" key="1">
    <source>
        <dbReference type="ARBA" id="ARBA00023015"/>
    </source>
</evidence>
<organism evidence="6 7">
    <name type="scientific">Dactylosporangium salmoneum</name>
    <dbReference type="NCBI Taxonomy" id="53361"/>
    <lineage>
        <taxon>Bacteria</taxon>
        <taxon>Bacillati</taxon>
        <taxon>Actinomycetota</taxon>
        <taxon>Actinomycetes</taxon>
        <taxon>Micromonosporales</taxon>
        <taxon>Micromonosporaceae</taxon>
        <taxon>Dactylosporangium</taxon>
    </lineage>
</organism>
<dbReference type="Gene3D" id="1.10.10.60">
    <property type="entry name" value="Homeodomain-like"/>
    <property type="match status" value="1"/>
</dbReference>
<sequence>MPRAGLTPAAVVDTALRIVDDGGPGALTLAGVAAACGVATPSLYKHVAGLTELRARLAVHVMDEFTTAVTAAMLGLSGDEALEALMRAYHAYATTHPNRYALIPQVPDPDAEVQAAAGRFLAVVFAVFKGYDLTDAQVVHATRVLRAAMHGFAVLDAQRSFQMGEDIAATHNALIATLKKVPTVV</sequence>
<evidence type="ECO:0000256" key="4">
    <source>
        <dbReference type="PROSITE-ProRule" id="PRU00335"/>
    </source>
</evidence>
<accession>A0ABP5TRC8</accession>
<dbReference type="Pfam" id="PF13305">
    <property type="entry name" value="TetR_C_33"/>
    <property type="match status" value="1"/>
</dbReference>
<dbReference type="PROSITE" id="PS50977">
    <property type="entry name" value="HTH_TETR_2"/>
    <property type="match status" value="1"/>
</dbReference>
<name>A0ABP5TRC8_9ACTN</name>
<evidence type="ECO:0000256" key="2">
    <source>
        <dbReference type="ARBA" id="ARBA00023125"/>
    </source>
</evidence>
<keyword evidence="3" id="KW-0804">Transcription</keyword>
<dbReference type="SUPFAM" id="SSF46689">
    <property type="entry name" value="Homeodomain-like"/>
    <property type="match status" value="1"/>
</dbReference>
<evidence type="ECO:0000313" key="6">
    <source>
        <dbReference type="EMBL" id="GAA2356812.1"/>
    </source>
</evidence>